<evidence type="ECO:0000313" key="2">
    <source>
        <dbReference type="Proteomes" id="UP000594468"/>
    </source>
</evidence>
<name>A0A7S8EAI2_9CHLR</name>
<dbReference type="KEGG" id="pmet:G4Y79_03200"/>
<keyword evidence="2" id="KW-1185">Reference proteome</keyword>
<accession>A0A7S8EAI2</accession>
<sequence length="139" mass="15620">MPFRFAWRDEDQTVMQLIVEGGDWNWRDYHHVARACTFSMLRLPHPVHMLIDLRGSTREKMPAGAAVHVRSFGKIQTPAMSGKAVVIGYPQPDLAELGLGPSQTLSTRDGTVYFVASEDEAEALFNQWRAEFAQGQEDA</sequence>
<dbReference type="EMBL" id="CP062983">
    <property type="protein sequence ID" value="QPC83403.1"/>
    <property type="molecule type" value="Genomic_DNA"/>
</dbReference>
<protein>
    <submittedName>
        <fullName evidence="1">Uncharacterized protein</fullName>
    </submittedName>
</protein>
<gene>
    <name evidence="1" type="ORF">G4Y79_03200</name>
</gene>
<proteinExistence type="predicted"/>
<dbReference type="RefSeq" id="WP_195171470.1">
    <property type="nucleotide sequence ID" value="NZ_CP062983.1"/>
</dbReference>
<organism evidence="1 2">
    <name type="scientific">Phototrophicus methaneseepsis</name>
    <dbReference type="NCBI Taxonomy" id="2710758"/>
    <lineage>
        <taxon>Bacteria</taxon>
        <taxon>Bacillati</taxon>
        <taxon>Chloroflexota</taxon>
        <taxon>Candidatus Thermofontia</taxon>
        <taxon>Phototrophicales</taxon>
        <taxon>Phototrophicaceae</taxon>
        <taxon>Phototrophicus</taxon>
    </lineage>
</organism>
<dbReference type="Proteomes" id="UP000594468">
    <property type="component" value="Chromosome"/>
</dbReference>
<evidence type="ECO:0000313" key="1">
    <source>
        <dbReference type="EMBL" id="QPC83403.1"/>
    </source>
</evidence>
<dbReference type="AlphaFoldDB" id="A0A7S8EAI2"/>
<reference evidence="1 2" key="1">
    <citation type="submission" date="2020-02" db="EMBL/GenBank/DDBJ databases">
        <authorList>
            <person name="Zheng R.K."/>
            <person name="Sun C.M."/>
        </authorList>
    </citation>
    <scope>NUCLEOTIDE SEQUENCE [LARGE SCALE GENOMIC DNA]</scope>
    <source>
        <strain evidence="2">rifampicinis</strain>
    </source>
</reference>